<keyword evidence="3" id="KW-0963">Cytoplasm</keyword>
<comment type="caution">
    <text evidence="4">The sequence shown here is derived from an EMBL/GenBank/DDBJ whole genome shotgun (WGS) entry which is preliminary data.</text>
</comment>
<keyword evidence="5" id="KW-1185">Reference proteome</keyword>
<evidence type="ECO:0000256" key="2">
    <source>
        <dbReference type="ARBA" id="ARBA00044777"/>
    </source>
</evidence>
<keyword evidence="1 3" id="KW-0159">Chromosome partition</keyword>
<comment type="subcellular location">
    <subcellularLocation>
        <location evidence="3">Cytoplasm</location>
    </subcellularLocation>
    <text evidence="3">Associated with two foci at the outer edges of the nucleoid region in young cells, and at four foci within both cell halves in older cells.</text>
</comment>
<comment type="function">
    <text evidence="3">Participates in chromosomal partition during cell division. May act via the formation of a condensin-like complex containing Smc and ScpB that pull DNA away from mid-cell into both cell halves.</text>
</comment>
<name>A0A0M0LE03_9BACL</name>
<dbReference type="GO" id="GO:0005737">
    <property type="term" value="C:cytoplasm"/>
    <property type="evidence" value="ECO:0007669"/>
    <property type="project" value="UniProtKB-SubCell"/>
</dbReference>
<comment type="subunit">
    <text evidence="3">Component of a cohesin-like complex composed of ScpA, ScpB and the Smc homodimer, in which ScpA and ScpB bind to the head domain of Smc. The presence of the three proteins is required for the association of the complex with DNA.</text>
</comment>
<dbReference type="GO" id="GO:0051301">
    <property type="term" value="P:cell division"/>
    <property type="evidence" value="ECO:0007669"/>
    <property type="project" value="UniProtKB-KW"/>
</dbReference>
<evidence type="ECO:0000313" key="4">
    <source>
        <dbReference type="EMBL" id="KOO49181.1"/>
    </source>
</evidence>
<keyword evidence="3" id="KW-0131">Cell cycle</keyword>
<evidence type="ECO:0000313" key="5">
    <source>
        <dbReference type="Proteomes" id="UP000036867"/>
    </source>
</evidence>
<dbReference type="STRING" id="263475.AMD00_12405"/>
<dbReference type="PANTHER" id="PTHR33969:SF2">
    <property type="entry name" value="SEGREGATION AND CONDENSATION PROTEIN A"/>
    <property type="match status" value="1"/>
</dbReference>
<gene>
    <name evidence="3" type="primary">scpA</name>
    <name evidence="4" type="ORF">AMD00_12405</name>
</gene>
<dbReference type="OrthoDB" id="9811016at2"/>
<dbReference type="GO" id="GO:0006260">
    <property type="term" value="P:DNA replication"/>
    <property type="evidence" value="ECO:0007669"/>
    <property type="project" value="UniProtKB-UniRule"/>
</dbReference>
<dbReference type="NCBIfam" id="NF000995">
    <property type="entry name" value="PRK00104.1-4"/>
    <property type="match status" value="1"/>
</dbReference>
<sequence>MSYEVKLEAFEGPLDLLLHLIHRLEIDIYDIPMAELTAQYMEHIRAMQVLELNEASEYLVMAASLLAIKSKMLLPIHEGELDETEFDMDEPDPREELVARLIEYRKFKDAAVNLKDLESSRAQYFTRPPADLSAFAPAEQLALFETSVNVFDMVGAFQKMLRRKHLKAPLTTKITRHDVSIKDQMKTMMGVLKLAGGRSSFFDLFPYEDRSTLVITFLSLLELMKRQIIAVEQNNNFEDLTVILRKEDLNDEQLESIDEQN</sequence>
<organism evidence="4 5">
    <name type="scientific">Viridibacillus arvi</name>
    <dbReference type="NCBI Taxonomy" id="263475"/>
    <lineage>
        <taxon>Bacteria</taxon>
        <taxon>Bacillati</taxon>
        <taxon>Bacillota</taxon>
        <taxon>Bacilli</taxon>
        <taxon>Bacillales</taxon>
        <taxon>Caryophanaceae</taxon>
        <taxon>Viridibacillus</taxon>
    </lineage>
</organism>
<dbReference type="InterPro" id="IPR003768">
    <property type="entry name" value="ScpA"/>
</dbReference>
<dbReference type="GeneID" id="301136892"/>
<dbReference type="HAMAP" id="MF_01805">
    <property type="entry name" value="ScpA"/>
    <property type="match status" value="1"/>
</dbReference>
<proteinExistence type="inferred from homology"/>
<dbReference type="AlphaFoldDB" id="A0A0M0LE03"/>
<dbReference type="Proteomes" id="UP000036867">
    <property type="component" value="Unassembled WGS sequence"/>
</dbReference>
<dbReference type="EMBL" id="LILB01000005">
    <property type="protein sequence ID" value="KOO49181.1"/>
    <property type="molecule type" value="Genomic_DNA"/>
</dbReference>
<evidence type="ECO:0000256" key="1">
    <source>
        <dbReference type="ARBA" id="ARBA00022829"/>
    </source>
</evidence>
<dbReference type="Pfam" id="PF02616">
    <property type="entry name" value="SMC_ScpA"/>
    <property type="match status" value="1"/>
</dbReference>
<dbReference type="PANTHER" id="PTHR33969">
    <property type="entry name" value="SEGREGATION AND CONDENSATION PROTEIN A"/>
    <property type="match status" value="1"/>
</dbReference>
<reference evidence="5" key="1">
    <citation type="submission" date="2015-08" db="EMBL/GenBank/DDBJ databases">
        <title>Fjat-10028 dsm 16317.</title>
        <authorList>
            <person name="Liu B."/>
            <person name="Wang J."/>
            <person name="Zhu Y."/>
            <person name="Liu G."/>
            <person name="Chen Q."/>
            <person name="Chen Z."/>
            <person name="Lan J."/>
            <person name="Che J."/>
            <person name="Ge C."/>
            <person name="Shi H."/>
            <person name="Pan Z."/>
            <person name="Liu X."/>
        </authorList>
    </citation>
    <scope>NUCLEOTIDE SEQUENCE [LARGE SCALE GENOMIC DNA]</scope>
    <source>
        <strain evidence="5">DSM 16317</strain>
    </source>
</reference>
<protein>
    <recommendedName>
        <fullName evidence="2 3">Segregation and condensation protein A</fullName>
    </recommendedName>
</protein>
<dbReference type="InterPro" id="IPR023093">
    <property type="entry name" value="ScpA-like_C"/>
</dbReference>
<comment type="similarity">
    <text evidence="3">Belongs to the ScpA family.</text>
</comment>
<keyword evidence="3" id="KW-0132">Cell division</keyword>
<dbReference type="Gene3D" id="6.10.250.2410">
    <property type="match status" value="1"/>
</dbReference>
<dbReference type="Gene3D" id="1.10.10.580">
    <property type="entry name" value="Structural maintenance of chromosome 1. Chain E"/>
    <property type="match status" value="1"/>
</dbReference>
<evidence type="ECO:0000256" key="3">
    <source>
        <dbReference type="HAMAP-Rule" id="MF_01805"/>
    </source>
</evidence>
<dbReference type="GO" id="GO:0007059">
    <property type="term" value="P:chromosome segregation"/>
    <property type="evidence" value="ECO:0007669"/>
    <property type="project" value="UniProtKB-UniRule"/>
</dbReference>
<accession>A0A0M0LE03</accession>
<dbReference type="PATRIC" id="fig|263475.3.peg.3736"/>
<dbReference type="RefSeq" id="WP_053417371.1">
    <property type="nucleotide sequence ID" value="NZ_CP063302.1"/>
</dbReference>